<evidence type="ECO:0000259" key="7">
    <source>
        <dbReference type="PROSITE" id="PS50011"/>
    </source>
</evidence>
<dbReference type="EMBL" id="JACHIU010000001">
    <property type="protein sequence ID" value="MBB6476626.1"/>
    <property type="molecule type" value="Genomic_DNA"/>
</dbReference>
<evidence type="ECO:0000313" key="8">
    <source>
        <dbReference type="EMBL" id="MBB6476626.1"/>
    </source>
</evidence>
<dbReference type="RefSeq" id="WP_184986776.1">
    <property type="nucleotide sequence ID" value="NZ_BAAALO010000010.1"/>
</dbReference>
<evidence type="ECO:0000313" key="9">
    <source>
        <dbReference type="Proteomes" id="UP000555564"/>
    </source>
</evidence>
<dbReference type="GO" id="GO:0005524">
    <property type="term" value="F:ATP binding"/>
    <property type="evidence" value="ECO:0007669"/>
    <property type="project" value="UniProtKB-KW"/>
</dbReference>
<keyword evidence="2" id="KW-0723">Serine/threonine-protein kinase</keyword>
<keyword evidence="9" id="KW-1185">Reference proteome</keyword>
<keyword evidence="5 8" id="KW-0418">Kinase</keyword>
<dbReference type="SUPFAM" id="SSF56112">
    <property type="entry name" value="Protein kinase-like (PK-like)"/>
    <property type="match status" value="1"/>
</dbReference>
<evidence type="ECO:0000256" key="3">
    <source>
        <dbReference type="ARBA" id="ARBA00022679"/>
    </source>
</evidence>
<protein>
    <recommendedName>
        <fullName evidence="1">non-specific serine/threonine protein kinase</fullName>
        <ecNumber evidence="1">2.7.11.1</ecNumber>
    </recommendedName>
</protein>
<dbReference type="PANTHER" id="PTHR43289">
    <property type="entry name" value="MITOGEN-ACTIVATED PROTEIN KINASE KINASE KINASE 20-RELATED"/>
    <property type="match status" value="1"/>
</dbReference>
<keyword evidence="3 8" id="KW-0808">Transferase</keyword>
<dbReference type="CDD" id="cd14014">
    <property type="entry name" value="STKc_PknB_like"/>
    <property type="match status" value="1"/>
</dbReference>
<keyword evidence="4" id="KW-0547">Nucleotide-binding</keyword>
<dbReference type="EC" id="2.7.11.1" evidence="1"/>
<comment type="caution">
    <text evidence="8">The sequence shown here is derived from an EMBL/GenBank/DDBJ whole genome shotgun (WGS) entry which is preliminary data.</text>
</comment>
<dbReference type="Pfam" id="PF00069">
    <property type="entry name" value="Pkinase"/>
    <property type="match status" value="1"/>
</dbReference>
<feature type="domain" description="Protein kinase" evidence="7">
    <location>
        <begin position="540"/>
        <end position="792"/>
    </location>
</feature>
<proteinExistence type="predicted"/>
<sequence>MLRISLSREFRYIHEPLHANESTLPYLGDENLISELGHRLTYSKGGAFLVSGFRGVGKTTLALRALEKTRHASQSSEIIVPIVLTVARPTTSERLLFTVVRRLFEALEDSGVIHRLHPVTRRALSLAYIRTSMGIKQTQGQSSERGLTFGLGKGDQKVAGWAGYLSPNLSASTKRSRSLAHEMSYLTYSEADVEHDLQRVVGLISQDRENSERGAWIGRILRLPRSKPVRLIVILDEIDKLTVGPSGLAEVESLISGLKNIMATSGIHFVVVAGPDLHDQVVKDASRGNSVYESVFAWRAYVPCNWNAPDQLIQGITSTARLSTGEVGDQSSQLTDFTNYLRYKARGVPRKLLQEFGDFVHWSEDGPILSITKSDEDRIRFYARLEQIVDEFFSTAEIAKLFPVPIDDDRWRLGCYYAIDWILRSEGSTFKVSDIAVSSNDQGLDPLLRIRQREIEQLLNHLVTHGVIDLVHTPGVEDRVIEHAPEVQLPIFKLADDIKRSLLGIAIENEAERAALSISAIYLASGGGIPEPSHVISDRYELIERIALGGMGEVWRGHDRLLRRDVAIKRLIAYGGGDQLLRLGRNEARISARLQHPGLVPTFDVIDRDREGFYIVSELIDGPSLDAVIHEFGEIPPIQAVRLAIPVAETLEYLAGENLIRFDIKPANIMISPLRGPLVIDLALVRDANHTTTDPGTIMGTPIYMAPEVFLGAGPDIRADIYSFGVMLYECLTGKRAFGGKFHDVAEAITNAGINTDGIPGSYELVQIVRTAVARERNERWNSFREIQAALLATPEAKSLEIASLGPWAAFPSL</sequence>
<name>A0A7X0IK30_9ACTN</name>
<dbReference type="Gene3D" id="3.40.50.300">
    <property type="entry name" value="P-loop containing nucleotide triphosphate hydrolases"/>
    <property type="match status" value="1"/>
</dbReference>
<dbReference type="Gene3D" id="3.30.200.20">
    <property type="entry name" value="Phosphorylase Kinase, domain 1"/>
    <property type="match status" value="1"/>
</dbReference>
<evidence type="ECO:0000256" key="2">
    <source>
        <dbReference type="ARBA" id="ARBA00022527"/>
    </source>
</evidence>
<dbReference type="Gene3D" id="1.10.510.10">
    <property type="entry name" value="Transferase(Phosphotransferase) domain 1"/>
    <property type="match status" value="1"/>
</dbReference>
<dbReference type="PROSITE" id="PS50011">
    <property type="entry name" value="PROTEIN_KINASE_DOM"/>
    <property type="match status" value="1"/>
</dbReference>
<evidence type="ECO:0000256" key="1">
    <source>
        <dbReference type="ARBA" id="ARBA00012513"/>
    </source>
</evidence>
<organism evidence="8 9">
    <name type="scientific">Sphaerisporangium rubeum</name>
    <dbReference type="NCBI Taxonomy" id="321317"/>
    <lineage>
        <taxon>Bacteria</taxon>
        <taxon>Bacillati</taxon>
        <taxon>Actinomycetota</taxon>
        <taxon>Actinomycetes</taxon>
        <taxon>Streptosporangiales</taxon>
        <taxon>Streptosporangiaceae</taxon>
        <taxon>Sphaerisporangium</taxon>
    </lineage>
</organism>
<gene>
    <name evidence="8" type="ORF">BJ992_006057</name>
</gene>
<accession>A0A7X0IK30</accession>
<evidence type="ECO:0000256" key="6">
    <source>
        <dbReference type="ARBA" id="ARBA00022840"/>
    </source>
</evidence>
<dbReference type="PANTHER" id="PTHR43289:SF6">
    <property type="entry name" value="SERINE_THREONINE-PROTEIN KINASE NEKL-3"/>
    <property type="match status" value="1"/>
</dbReference>
<evidence type="ECO:0000256" key="5">
    <source>
        <dbReference type="ARBA" id="ARBA00022777"/>
    </source>
</evidence>
<dbReference type="InterPro" id="IPR000719">
    <property type="entry name" value="Prot_kinase_dom"/>
</dbReference>
<dbReference type="SMART" id="SM00220">
    <property type="entry name" value="S_TKc"/>
    <property type="match status" value="1"/>
</dbReference>
<dbReference type="AlphaFoldDB" id="A0A7X0IK30"/>
<dbReference type="Proteomes" id="UP000555564">
    <property type="component" value="Unassembled WGS sequence"/>
</dbReference>
<evidence type="ECO:0000256" key="4">
    <source>
        <dbReference type="ARBA" id="ARBA00022741"/>
    </source>
</evidence>
<dbReference type="GO" id="GO:0004674">
    <property type="term" value="F:protein serine/threonine kinase activity"/>
    <property type="evidence" value="ECO:0007669"/>
    <property type="project" value="UniProtKB-KW"/>
</dbReference>
<keyword evidence="6" id="KW-0067">ATP-binding</keyword>
<dbReference type="SUPFAM" id="SSF52540">
    <property type="entry name" value="P-loop containing nucleoside triphosphate hydrolases"/>
    <property type="match status" value="1"/>
</dbReference>
<reference evidence="8 9" key="1">
    <citation type="submission" date="2020-08" db="EMBL/GenBank/DDBJ databases">
        <title>Sequencing the genomes of 1000 actinobacteria strains.</title>
        <authorList>
            <person name="Klenk H.-P."/>
        </authorList>
    </citation>
    <scope>NUCLEOTIDE SEQUENCE [LARGE SCALE GENOMIC DNA]</scope>
    <source>
        <strain evidence="8 9">DSM 44936</strain>
    </source>
</reference>
<dbReference type="InterPro" id="IPR011009">
    <property type="entry name" value="Kinase-like_dom_sf"/>
</dbReference>
<dbReference type="InterPro" id="IPR027417">
    <property type="entry name" value="P-loop_NTPase"/>
</dbReference>